<feature type="domain" description="Rhodanese" evidence="1">
    <location>
        <begin position="16"/>
        <end position="106"/>
    </location>
</feature>
<name>A1BDP4_CHLPD</name>
<dbReference type="SMART" id="SM00450">
    <property type="entry name" value="RHOD"/>
    <property type="match status" value="1"/>
</dbReference>
<evidence type="ECO:0000313" key="3">
    <source>
        <dbReference type="Proteomes" id="UP000008701"/>
    </source>
</evidence>
<dbReference type="InterPro" id="IPR036873">
    <property type="entry name" value="Rhodanese-like_dom_sf"/>
</dbReference>
<dbReference type="Proteomes" id="UP000008701">
    <property type="component" value="Chromosome"/>
</dbReference>
<dbReference type="STRING" id="290317.Cpha266_0463"/>
<dbReference type="PANTHER" id="PTHR43031">
    <property type="entry name" value="FAD-DEPENDENT OXIDOREDUCTASE"/>
    <property type="match status" value="1"/>
</dbReference>
<dbReference type="eggNOG" id="COG0607">
    <property type="taxonomic scope" value="Bacteria"/>
</dbReference>
<dbReference type="AlphaFoldDB" id="A1BDP4"/>
<protein>
    <submittedName>
        <fullName evidence="2">Rhodanese domain protein</fullName>
    </submittedName>
</protein>
<dbReference type="Pfam" id="PF00581">
    <property type="entry name" value="Rhodanese"/>
    <property type="match status" value="1"/>
</dbReference>
<dbReference type="KEGG" id="cph:Cpha266_0463"/>
<keyword evidence="3" id="KW-1185">Reference proteome</keyword>
<organism evidence="2 3">
    <name type="scientific">Chlorobium phaeobacteroides (strain DSM 266 / SMG 266 / 2430)</name>
    <dbReference type="NCBI Taxonomy" id="290317"/>
    <lineage>
        <taxon>Bacteria</taxon>
        <taxon>Pseudomonadati</taxon>
        <taxon>Chlorobiota</taxon>
        <taxon>Chlorobiia</taxon>
        <taxon>Chlorobiales</taxon>
        <taxon>Chlorobiaceae</taxon>
        <taxon>Chlorobium/Pelodictyon group</taxon>
        <taxon>Chlorobium</taxon>
    </lineage>
</organism>
<sequence>MKQVVDVCPTTALGMIERGALLVDVREPDEVAGASFAIPDVMLVPFSEFEERFREIPVERDLIIGCMVGERSLRAASFLMHHGYERVFNMQDGIVRWAEKGYPLRGSLTGTSHACCCGGTSHGAANNGGKCC</sequence>
<dbReference type="InterPro" id="IPR050229">
    <property type="entry name" value="GlpE_sulfurtransferase"/>
</dbReference>
<dbReference type="PROSITE" id="PS50206">
    <property type="entry name" value="RHODANESE_3"/>
    <property type="match status" value="1"/>
</dbReference>
<dbReference type="RefSeq" id="WP_011744354.1">
    <property type="nucleotide sequence ID" value="NC_008639.1"/>
</dbReference>
<dbReference type="CDD" id="cd00158">
    <property type="entry name" value="RHOD"/>
    <property type="match status" value="1"/>
</dbReference>
<dbReference type="PANTHER" id="PTHR43031:SF1">
    <property type="entry name" value="PYRIDINE NUCLEOTIDE-DISULPHIDE OXIDOREDUCTASE"/>
    <property type="match status" value="1"/>
</dbReference>
<gene>
    <name evidence="2" type="ordered locus">Cpha266_0463</name>
</gene>
<dbReference type="OrthoDB" id="9808735at2"/>
<dbReference type="SUPFAM" id="SSF52821">
    <property type="entry name" value="Rhodanese/Cell cycle control phosphatase"/>
    <property type="match status" value="1"/>
</dbReference>
<dbReference type="InterPro" id="IPR001763">
    <property type="entry name" value="Rhodanese-like_dom"/>
</dbReference>
<evidence type="ECO:0000313" key="2">
    <source>
        <dbReference type="EMBL" id="ABL64521.1"/>
    </source>
</evidence>
<evidence type="ECO:0000259" key="1">
    <source>
        <dbReference type="PROSITE" id="PS50206"/>
    </source>
</evidence>
<dbReference type="EMBL" id="CP000492">
    <property type="protein sequence ID" value="ABL64521.1"/>
    <property type="molecule type" value="Genomic_DNA"/>
</dbReference>
<proteinExistence type="predicted"/>
<dbReference type="Gene3D" id="3.40.250.10">
    <property type="entry name" value="Rhodanese-like domain"/>
    <property type="match status" value="1"/>
</dbReference>
<accession>A1BDP4</accession>
<dbReference type="HOGENOM" id="CLU_089574_13_0_10"/>
<reference evidence="2 3" key="1">
    <citation type="submission" date="2006-12" db="EMBL/GenBank/DDBJ databases">
        <title>Complete sequence of Chlorobium phaeobacteroides DSM 266.</title>
        <authorList>
            <consortium name="US DOE Joint Genome Institute"/>
            <person name="Copeland A."/>
            <person name="Lucas S."/>
            <person name="Lapidus A."/>
            <person name="Barry K."/>
            <person name="Detter J.C."/>
            <person name="Glavina del Rio T."/>
            <person name="Hammon N."/>
            <person name="Israni S."/>
            <person name="Pitluck S."/>
            <person name="Goltsman E."/>
            <person name="Schmutz J."/>
            <person name="Larimer F."/>
            <person name="Land M."/>
            <person name="Hauser L."/>
            <person name="Mikhailova N."/>
            <person name="Li T."/>
            <person name="Overmann J."/>
            <person name="Bryant D.A."/>
            <person name="Richardson P."/>
        </authorList>
    </citation>
    <scope>NUCLEOTIDE SEQUENCE [LARGE SCALE GENOMIC DNA]</scope>
    <source>
        <strain evidence="2 3">DSM 266</strain>
    </source>
</reference>